<proteinExistence type="predicted"/>
<keyword evidence="1" id="KW-0732">Signal</keyword>
<sequence>MNLPGSKLLYCAALAECLLLLFCRKVNTFPQHDAATIMCHYGDGVPSLMCSVGKRLMLAKNIKIWFHLFVKCAICQQWLSFSSRKARFVQCTTNGGPVN</sequence>
<comment type="caution">
    <text evidence="2">The sequence shown here is derived from an EMBL/GenBank/DDBJ whole genome shotgun (WGS) entry which is preliminary data.</text>
</comment>
<gene>
    <name evidence="2" type="ORF">XENOCAPTIV_004333</name>
</gene>
<dbReference type="EMBL" id="JAHRIN010009858">
    <property type="protein sequence ID" value="MEQ2194885.1"/>
    <property type="molecule type" value="Genomic_DNA"/>
</dbReference>
<keyword evidence="3" id="KW-1185">Reference proteome</keyword>
<evidence type="ECO:0000256" key="1">
    <source>
        <dbReference type="SAM" id="SignalP"/>
    </source>
</evidence>
<accession>A0ABV0QGH1</accession>
<evidence type="ECO:0008006" key="4">
    <source>
        <dbReference type="Google" id="ProtNLM"/>
    </source>
</evidence>
<feature type="chain" id="PRO_5045177785" description="Secreted protein" evidence="1">
    <location>
        <begin position="29"/>
        <end position="99"/>
    </location>
</feature>
<evidence type="ECO:0000313" key="3">
    <source>
        <dbReference type="Proteomes" id="UP001434883"/>
    </source>
</evidence>
<evidence type="ECO:0000313" key="2">
    <source>
        <dbReference type="EMBL" id="MEQ2194885.1"/>
    </source>
</evidence>
<feature type="signal peptide" evidence="1">
    <location>
        <begin position="1"/>
        <end position="28"/>
    </location>
</feature>
<protein>
    <recommendedName>
        <fullName evidence="4">Secreted protein</fullName>
    </recommendedName>
</protein>
<name>A0ABV0QGH1_9TELE</name>
<reference evidence="2 3" key="1">
    <citation type="submission" date="2021-06" db="EMBL/GenBank/DDBJ databases">
        <authorList>
            <person name="Palmer J.M."/>
        </authorList>
    </citation>
    <scope>NUCLEOTIDE SEQUENCE [LARGE SCALE GENOMIC DNA]</scope>
    <source>
        <strain evidence="2 3">XC_2019</strain>
        <tissue evidence="2">Muscle</tissue>
    </source>
</reference>
<dbReference type="Proteomes" id="UP001434883">
    <property type="component" value="Unassembled WGS sequence"/>
</dbReference>
<organism evidence="2 3">
    <name type="scientific">Xenoophorus captivus</name>
    <dbReference type="NCBI Taxonomy" id="1517983"/>
    <lineage>
        <taxon>Eukaryota</taxon>
        <taxon>Metazoa</taxon>
        <taxon>Chordata</taxon>
        <taxon>Craniata</taxon>
        <taxon>Vertebrata</taxon>
        <taxon>Euteleostomi</taxon>
        <taxon>Actinopterygii</taxon>
        <taxon>Neopterygii</taxon>
        <taxon>Teleostei</taxon>
        <taxon>Neoteleostei</taxon>
        <taxon>Acanthomorphata</taxon>
        <taxon>Ovalentaria</taxon>
        <taxon>Atherinomorphae</taxon>
        <taxon>Cyprinodontiformes</taxon>
        <taxon>Goodeidae</taxon>
        <taxon>Xenoophorus</taxon>
    </lineage>
</organism>